<accession>A0A158KSA4</accession>
<proteinExistence type="predicted"/>
<dbReference type="RefSeq" id="WP_087648856.1">
    <property type="nucleotide sequence ID" value="NZ_FCON02000141.1"/>
</dbReference>
<sequence>MLTNRFIGPAALTAGDREIISQGLTALLRERSIAYEIAVQIAISRGLDRPDVRDFGLPDILRLSRTI</sequence>
<evidence type="ECO:0000313" key="1">
    <source>
        <dbReference type="EMBL" id="SAL83613.1"/>
    </source>
</evidence>
<keyword evidence="2" id="KW-1185">Reference proteome</keyword>
<dbReference type="OrthoDB" id="9107980at2"/>
<evidence type="ECO:0000313" key="2">
    <source>
        <dbReference type="Proteomes" id="UP000054770"/>
    </source>
</evidence>
<gene>
    <name evidence="1" type="ORF">AWB68_06977</name>
</gene>
<reference evidence="1" key="1">
    <citation type="submission" date="2016-01" db="EMBL/GenBank/DDBJ databases">
        <authorList>
            <person name="Peeters C."/>
        </authorList>
    </citation>
    <scope>NUCLEOTIDE SEQUENCE [LARGE SCALE GENOMIC DNA]</scope>
    <source>
        <strain evidence="1">LMG 22940</strain>
    </source>
</reference>
<dbReference type="AlphaFoldDB" id="A0A158KSA4"/>
<dbReference type="EMBL" id="FCON02000141">
    <property type="protein sequence ID" value="SAL83613.1"/>
    <property type="molecule type" value="Genomic_DNA"/>
</dbReference>
<comment type="caution">
    <text evidence="1">The sequence shown here is derived from an EMBL/GenBank/DDBJ whole genome shotgun (WGS) entry which is preliminary data.</text>
</comment>
<name>A0A158KSA4_9BURK</name>
<protein>
    <submittedName>
        <fullName evidence="1">Uncharacterized protein</fullName>
    </submittedName>
</protein>
<organism evidence="1 2">
    <name type="scientific">Caballeronia choica</name>
    <dbReference type="NCBI Taxonomy" id="326476"/>
    <lineage>
        <taxon>Bacteria</taxon>
        <taxon>Pseudomonadati</taxon>
        <taxon>Pseudomonadota</taxon>
        <taxon>Betaproteobacteria</taxon>
        <taxon>Burkholderiales</taxon>
        <taxon>Burkholderiaceae</taxon>
        <taxon>Caballeronia</taxon>
    </lineage>
</organism>
<dbReference type="Proteomes" id="UP000054770">
    <property type="component" value="Unassembled WGS sequence"/>
</dbReference>